<comment type="caution">
    <text evidence="8">The sequence shown here is derived from an EMBL/GenBank/DDBJ whole genome shotgun (WGS) entry which is preliminary data.</text>
</comment>
<dbReference type="PANTHER" id="PTHR11910">
    <property type="entry name" value="ATP SYNTHASE DELTA CHAIN"/>
    <property type="match status" value="1"/>
</dbReference>
<dbReference type="HAMAP" id="MF_01416">
    <property type="entry name" value="ATP_synth_delta_bact"/>
    <property type="match status" value="1"/>
</dbReference>
<evidence type="ECO:0000256" key="5">
    <source>
        <dbReference type="ARBA" id="ARBA00023136"/>
    </source>
</evidence>
<keyword evidence="6 7" id="KW-0066">ATP synthesis</keyword>
<keyword evidence="7" id="KW-0139">CF(1)</keyword>
<dbReference type="EMBL" id="PEXU01000039">
    <property type="protein sequence ID" value="PIS42504.1"/>
    <property type="molecule type" value="Genomic_DNA"/>
</dbReference>
<reference evidence="8 9" key="1">
    <citation type="submission" date="2017-09" db="EMBL/GenBank/DDBJ databases">
        <title>Depth-based differentiation of microbial function through sediment-hosted aquifers and enrichment of novel symbionts in the deep terrestrial subsurface.</title>
        <authorList>
            <person name="Probst A.J."/>
            <person name="Ladd B."/>
            <person name="Jarett J.K."/>
            <person name="Geller-Mcgrath D.E."/>
            <person name="Sieber C.M."/>
            <person name="Emerson J.B."/>
            <person name="Anantharaman K."/>
            <person name="Thomas B.C."/>
            <person name="Malmstrom R."/>
            <person name="Stieglmeier M."/>
            <person name="Klingl A."/>
            <person name="Woyke T."/>
            <person name="Ryan C.M."/>
            <person name="Banfield J.F."/>
        </authorList>
    </citation>
    <scope>NUCLEOTIDE SEQUENCE [LARGE SCALE GENOMIC DNA]</scope>
    <source>
        <strain evidence="8">CG08_land_8_20_14_0_20_40_16</strain>
    </source>
</reference>
<comment type="function">
    <text evidence="7">This protein is part of the stalk that links CF(0) to CF(1). It either transmits conformational changes from CF(0) to CF(1) or is implicated in proton conduction.</text>
</comment>
<name>A0A2H0YVI6_9BACT</name>
<evidence type="ECO:0000256" key="3">
    <source>
        <dbReference type="ARBA" id="ARBA00022781"/>
    </source>
</evidence>
<keyword evidence="4 7" id="KW-0406">Ion transport</keyword>
<keyword evidence="2 7" id="KW-0813">Transport</keyword>
<proteinExistence type="inferred from homology"/>
<evidence type="ECO:0000313" key="9">
    <source>
        <dbReference type="Proteomes" id="UP000231542"/>
    </source>
</evidence>
<dbReference type="GO" id="GO:0005886">
    <property type="term" value="C:plasma membrane"/>
    <property type="evidence" value="ECO:0007669"/>
    <property type="project" value="UniProtKB-SubCell"/>
</dbReference>
<accession>A0A2H0YVI6</accession>
<evidence type="ECO:0000256" key="4">
    <source>
        <dbReference type="ARBA" id="ARBA00023065"/>
    </source>
</evidence>
<dbReference type="GO" id="GO:0045259">
    <property type="term" value="C:proton-transporting ATP synthase complex"/>
    <property type="evidence" value="ECO:0007669"/>
    <property type="project" value="UniProtKB-KW"/>
</dbReference>
<dbReference type="AlphaFoldDB" id="A0A2H0YVI6"/>
<dbReference type="NCBIfam" id="TIGR01145">
    <property type="entry name" value="ATP_synt_delta"/>
    <property type="match status" value="1"/>
</dbReference>
<evidence type="ECO:0000256" key="1">
    <source>
        <dbReference type="ARBA" id="ARBA00004370"/>
    </source>
</evidence>
<sequence>MKKITSKQYAIALYESIKDSKGEELNQRIRNFLALIKKRKAVKLLDKIYDHFVAIYHEQIKVLPTEVIASRDLSPNVKNEIISWLKNYTGRTADLAEKINPEILGGVIIKFDDTILDASLKNSLKRLQNSFNK</sequence>
<keyword evidence="5 7" id="KW-0472">Membrane</keyword>
<evidence type="ECO:0000256" key="7">
    <source>
        <dbReference type="HAMAP-Rule" id="MF_01416"/>
    </source>
</evidence>
<comment type="function">
    <text evidence="7">F(1)F(0) ATP synthase produces ATP from ADP in the presence of a proton or sodium gradient. F-type ATPases consist of two structural domains, F(1) containing the extramembraneous catalytic core and F(0) containing the membrane proton channel, linked together by a central stalk and a peripheral stalk. During catalysis, ATP synthesis in the catalytic domain of F(1) is coupled via a rotary mechanism of the central stalk subunits to proton translocation.</text>
</comment>
<dbReference type="GO" id="GO:0046933">
    <property type="term" value="F:proton-transporting ATP synthase activity, rotational mechanism"/>
    <property type="evidence" value="ECO:0007669"/>
    <property type="project" value="UniProtKB-UniRule"/>
</dbReference>
<evidence type="ECO:0000256" key="2">
    <source>
        <dbReference type="ARBA" id="ARBA00022448"/>
    </source>
</evidence>
<dbReference type="Pfam" id="PF00213">
    <property type="entry name" value="OSCP"/>
    <property type="match status" value="1"/>
</dbReference>
<evidence type="ECO:0000256" key="6">
    <source>
        <dbReference type="ARBA" id="ARBA00023310"/>
    </source>
</evidence>
<gene>
    <name evidence="7 8" type="primary">atpH</name>
    <name evidence="8" type="ORF">COT24_03200</name>
</gene>
<dbReference type="Proteomes" id="UP000231542">
    <property type="component" value="Unassembled WGS sequence"/>
</dbReference>
<comment type="similarity">
    <text evidence="7">Belongs to the ATPase delta chain family.</text>
</comment>
<organism evidence="8 9">
    <name type="scientific">Candidatus Kerfeldbacteria bacterium CG08_land_8_20_14_0_20_40_16</name>
    <dbReference type="NCBI Taxonomy" id="2014244"/>
    <lineage>
        <taxon>Bacteria</taxon>
        <taxon>Candidatus Kerfeldiibacteriota</taxon>
    </lineage>
</organism>
<keyword evidence="7" id="KW-1003">Cell membrane</keyword>
<protein>
    <recommendedName>
        <fullName evidence="7">ATP synthase subunit delta</fullName>
    </recommendedName>
    <alternativeName>
        <fullName evidence="7">ATP synthase F(1) sector subunit delta</fullName>
    </alternativeName>
    <alternativeName>
        <fullName evidence="7">F-type ATPase subunit delta</fullName>
        <shortName evidence="7">F-ATPase subunit delta</shortName>
    </alternativeName>
</protein>
<dbReference type="InterPro" id="IPR000711">
    <property type="entry name" value="ATPase_OSCP/dsu"/>
</dbReference>
<evidence type="ECO:0000313" key="8">
    <source>
        <dbReference type="EMBL" id="PIS42504.1"/>
    </source>
</evidence>
<comment type="subcellular location">
    <subcellularLocation>
        <location evidence="7">Cell membrane</location>
        <topology evidence="7">Peripheral membrane protein</topology>
    </subcellularLocation>
    <subcellularLocation>
        <location evidence="1">Membrane</location>
    </subcellularLocation>
</comment>
<keyword evidence="3 7" id="KW-0375">Hydrogen ion transport</keyword>